<sequence>MAYELIIDSDNKIIELHYDLCDALLEKKDDFELNNKVEYVNLIDFANVEEFINKEEYKEFEKLFCEICKPIENQKEYDEEYDDFYEEFDEDEEFGADKCDIF</sequence>
<accession>A0AAI9AGC8</accession>
<evidence type="ECO:0000313" key="1">
    <source>
        <dbReference type="EMBL" id="EDM23110.1"/>
    </source>
</evidence>
<evidence type="ECO:0000313" key="2">
    <source>
        <dbReference type="Proteomes" id="UP000003288"/>
    </source>
</evidence>
<gene>
    <name evidence="1" type="ORF">CMTB2_05742</name>
</gene>
<dbReference type="Proteomes" id="UP000003288">
    <property type="component" value="Unassembled WGS sequence"/>
</dbReference>
<reference evidence="1 2" key="1">
    <citation type="journal article" date="2011" name="Stand. Genomic Sci.">
        <title>Draft genome sequence of Caminibacter mediatlanticus strain TB-2, an epsilonproteobacterium isolated from a deep-sea hydrothermal vent.</title>
        <authorList>
            <person name="Giovannelli D."/>
            <person name="Ferriera S."/>
            <person name="Johnson J."/>
            <person name="Kravitz S."/>
            <person name="Perez-Rodriguez I."/>
            <person name="Ricci J."/>
            <person name="O'Brien C."/>
            <person name="Voordeckers J.W."/>
            <person name="Bini E."/>
            <person name="Vetriani C."/>
        </authorList>
    </citation>
    <scope>NUCLEOTIDE SEQUENCE [LARGE SCALE GENOMIC DNA]</scope>
    <source>
        <strain evidence="1 2">TB-2</strain>
    </source>
</reference>
<comment type="caution">
    <text evidence="1">The sequence shown here is derived from an EMBL/GenBank/DDBJ whole genome shotgun (WGS) entry which is preliminary data.</text>
</comment>
<dbReference type="EMBL" id="ABCJ01000009">
    <property type="protein sequence ID" value="EDM23110.1"/>
    <property type="molecule type" value="Genomic_DNA"/>
</dbReference>
<proteinExistence type="predicted"/>
<dbReference type="AlphaFoldDB" id="A0AAI9AGC8"/>
<protein>
    <submittedName>
        <fullName evidence="1">Uncharacterized protein</fullName>
    </submittedName>
</protein>
<dbReference type="RefSeq" id="WP_007475256.1">
    <property type="nucleotide sequence ID" value="NZ_ABCJ01000009.1"/>
</dbReference>
<organism evidence="1 2">
    <name type="scientific">Caminibacter mediatlanticus TB-2</name>
    <dbReference type="NCBI Taxonomy" id="391592"/>
    <lineage>
        <taxon>Bacteria</taxon>
        <taxon>Pseudomonadati</taxon>
        <taxon>Campylobacterota</taxon>
        <taxon>Epsilonproteobacteria</taxon>
        <taxon>Nautiliales</taxon>
        <taxon>Nautiliaceae</taxon>
        <taxon>Caminibacter</taxon>
    </lineage>
</organism>
<name>A0AAI9AGC8_9BACT</name>